<dbReference type="SUPFAM" id="SSF51419">
    <property type="entry name" value="PLP-binding barrel"/>
    <property type="match status" value="1"/>
</dbReference>
<keyword evidence="1" id="KW-0663">Pyridoxal phosphate</keyword>
<proteinExistence type="predicted"/>
<evidence type="ECO:0000256" key="2">
    <source>
        <dbReference type="SAM" id="Coils"/>
    </source>
</evidence>
<feature type="coiled-coil region" evidence="2">
    <location>
        <begin position="34"/>
        <end position="61"/>
    </location>
</feature>
<dbReference type="EMBL" id="VSSQ01085914">
    <property type="protein sequence ID" value="MPN33412.1"/>
    <property type="molecule type" value="Genomic_DNA"/>
</dbReference>
<evidence type="ECO:0000256" key="1">
    <source>
        <dbReference type="ARBA" id="ARBA00022898"/>
    </source>
</evidence>
<evidence type="ECO:0000313" key="4">
    <source>
        <dbReference type="EMBL" id="MPN33412.1"/>
    </source>
</evidence>
<comment type="caution">
    <text evidence="4">The sequence shown here is derived from an EMBL/GenBank/DDBJ whole genome shotgun (WGS) entry which is preliminary data.</text>
</comment>
<dbReference type="PANTHER" id="PTHR10146">
    <property type="entry name" value="PROLINE SYNTHETASE CO-TRANSCRIBED BACTERIAL HOMOLOG PROTEIN"/>
    <property type="match status" value="1"/>
</dbReference>
<dbReference type="InterPro" id="IPR029066">
    <property type="entry name" value="PLP-binding_barrel"/>
</dbReference>
<accession>A0A645H513</accession>
<reference evidence="4" key="1">
    <citation type="submission" date="2019-08" db="EMBL/GenBank/DDBJ databases">
        <authorList>
            <person name="Kucharzyk K."/>
            <person name="Murdoch R.W."/>
            <person name="Higgins S."/>
            <person name="Loffler F."/>
        </authorList>
    </citation>
    <scope>NUCLEOTIDE SEQUENCE</scope>
</reference>
<sequence length="101" mass="11536">MEETKQGFTPAEVNEDMDMLKSLKNIRICGVMGMASYVSEIDQIRNEFKALRAEFDFLKQKYFKDSECFKEISMGMSGDYRIAIEEGSTIVRIGTGIFGIR</sequence>
<dbReference type="InterPro" id="IPR001608">
    <property type="entry name" value="Ala_racemase_N"/>
</dbReference>
<dbReference type="AlphaFoldDB" id="A0A645H513"/>
<feature type="domain" description="Alanine racemase N-terminal" evidence="3">
    <location>
        <begin position="5"/>
        <end position="100"/>
    </location>
</feature>
<dbReference type="PANTHER" id="PTHR10146:SF14">
    <property type="entry name" value="PYRIDOXAL PHOSPHATE HOMEOSTASIS PROTEIN"/>
    <property type="match status" value="1"/>
</dbReference>
<name>A0A645H513_9ZZZZ</name>
<keyword evidence="2" id="KW-0175">Coiled coil</keyword>
<dbReference type="Pfam" id="PF01168">
    <property type="entry name" value="Ala_racemase_N"/>
    <property type="match status" value="1"/>
</dbReference>
<dbReference type="GO" id="GO:0030170">
    <property type="term" value="F:pyridoxal phosphate binding"/>
    <property type="evidence" value="ECO:0007669"/>
    <property type="project" value="InterPro"/>
</dbReference>
<evidence type="ECO:0000259" key="3">
    <source>
        <dbReference type="Pfam" id="PF01168"/>
    </source>
</evidence>
<protein>
    <submittedName>
        <fullName evidence="4">Pyridoxal phosphate homeostasis protein</fullName>
    </submittedName>
</protein>
<organism evidence="4">
    <name type="scientific">bioreactor metagenome</name>
    <dbReference type="NCBI Taxonomy" id="1076179"/>
    <lineage>
        <taxon>unclassified sequences</taxon>
        <taxon>metagenomes</taxon>
        <taxon>ecological metagenomes</taxon>
    </lineage>
</organism>
<dbReference type="Gene3D" id="3.20.20.10">
    <property type="entry name" value="Alanine racemase"/>
    <property type="match status" value="1"/>
</dbReference>
<dbReference type="InterPro" id="IPR011078">
    <property type="entry name" value="PyrdxlP_homeostasis"/>
</dbReference>
<gene>
    <name evidence="4" type="ORF">SDC9_180899</name>
</gene>